<dbReference type="PROSITE" id="PS00374">
    <property type="entry name" value="MGMT"/>
    <property type="match status" value="1"/>
</dbReference>
<dbReference type="GO" id="GO:0005737">
    <property type="term" value="C:cytoplasm"/>
    <property type="evidence" value="ECO:0007669"/>
    <property type="project" value="UniProtKB-SubCell"/>
</dbReference>
<evidence type="ECO:0000313" key="13">
    <source>
        <dbReference type="Proteomes" id="UP000184476"/>
    </source>
</evidence>
<keyword evidence="6 9" id="KW-0227">DNA damage</keyword>
<dbReference type="NCBIfam" id="TIGR00589">
    <property type="entry name" value="ogt"/>
    <property type="match status" value="1"/>
</dbReference>
<dbReference type="RefSeq" id="WP_073158402.1">
    <property type="nucleotide sequence ID" value="NZ_FQVL01000021.1"/>
</dbReference>
<accession>A0A1M5BCS6</accession>
<dbReference type="FunFam" id="1.10.10.10:FF:000214">
    <property type="entry name" value="Methylated-DNA--protein-cysteine methyltransferase"/>
    <property type="match status" value="1"/>
</dbReference>
<feature type="active site" description="Nucleophile; methyl group acceptor" evidence="9">
    <location>
        <position position="142"/>
    </location>
</feature>
<dbReference type="EMBL" id="FQVL01000021">
    <property type="protein sequence ID" value="SHF40353.1"/>
    <property type="molecule type" value="Genomic_DNA"/>
</dbReference>
<name>A0A1M5BCS6_9BACL</name>
<evidence type="ECO:0000256" key="4">
    <source>
        <dbReference type="ARBA" id="ARBA00022603"/>
    </source>
</evidence>
<keyword evidence="13" id="KW-1185">Reference proteome</keyword>
<evidence type="ECO:0000256" key="6">
    <source>
        <dbReference type="ARBA" id="ARBA00022763"/>
    </source>
</evidence>
<comment type="function">
    <text evidence="9">Involved in the cellular defense against the biological effects of O6-methylguanine (O6-MeG) and O4-methylthymine (O4-MeT) in DNA. Repairs the methylated nucleobase in DNA by stoichiometrically transferring the methyl group to a cysteine residue in the enzyme. This is a suicide reaction: the enzyme is irreversibly inactivated.</text>
</comment>
<dbReference type="InterPro" id="IPR036388">
    <property type="entry name" value="WH-like_DNA-bd_sf"/>
</dbReference>
<dbReference type="CDD" id="cd06445">
    <property type="entry name" value="ATase"/>
    <property type="match status" value="1"/>
</dbReference>
<dbReference type="PANTHER" id="PTHR10815:SF12">
    <property type="entry name" value="METHYLATED-DNA--PROTEIN-CYSTEINE METHYLTRANSFERASE, INDUCIBLE"/>
    <property type="match status" value="1"/>
</dbReference>
<dbReference type="InterPro" id="IPR036631">
    <property type="entry name" value="MGMT_N_sf"/>
</dbReference>
<keyword evidence="7 9" id="KW-0234">DNA repair</keyword>
<dbReference type="InterPro" id="IPR014048">
    <property type="entry name" value="MethylDNA_cys_MeTrfase_DNA-bd"/>
</dbReference>
<evidence type="ECO:0000256" key="1">
    <source>
        <dbReference type="ARBA" id="ARBA00001286"/>
    </source>
</evidence>
<gene>
    <name evidence="12" type="ORF">SAMN05444392_12121</name>
</gene>
<sequence length="179" mass="20413">MAQPIQQTIYWTTYRNKYWEIYLAATKKGLCYVGGANERDISFLGKLKNRNFSPSIKHHDDLFKTYKDQLDEYLEGNRNHFTFPIDIQGSAFQNLVWNALNQIPYGKTATYSDIAMRIQRPSAARAVGAAIGSNPLLIVIPCHRVIGKNGKLTGYRGGILMKNQLLQLENGQEFLDNKR</sequence>
<proteinExistence type="inferred from homology"/>
<feature type="domain" description="Methylated-DNA-[protein]-cysteine S-methyltransferase DNA binding" evidence="10">
    <location>
        <begin position="91"/>
        <end position="170"/>
    </location>
</feature>
<dbReference type="Pfam" id="PF02870">
    <property type="entry name" value="Methyltransf_1N"/>
    <property type="match status" value="1"/>
</dbReference>
<dbReference type="EC" id="2.1.1.63" evidence="9"/>
<comment type="catalytic activity">
    <reaction evidence="8 9">
        <text>a 6-O-methyl-2'-deoxyguanosine in DNA + L-cysteinyl-[protein] = S-methyl-L-cysteinyl-[protein] + a 2'-deoxyguanosine in DNA</text>
        <dbReference type="Rhea" id="RHEA:24000"/>
        <dbReference type="Rhea" id="RHEA-COMP:10131"/>
        <dbReference type="Rhea" id="RHEA-COMP:10132"/>
        <dbReference type="Rhea" id="RHEA-COMP:11367"/>
        <dbReference type="Rhea" id="RHEA-COMP:11368"/>
        <dbReference type="ChEBI" id="CHEBI:29950"/>
        <dbReference type="ChEBI" id="CHEBI:82612"/>
        <dbReference type="ChEBI" id="CHEBI:85445"/>
        <dbReference type="ChEBI" id="CHEBI:85448"/>
        <dbReference type="EC" id="2.1.1.63"/>
    </reaction>
</comment>
<evidence type="ECO:0000256" key="2">
    <source>
        <dbReference type="ARBA" id="ARBA00008711"/>
    </source>
</evidence>
<keyword evidence="3 9" id="KW-0963">Cytoplasm</keyword>
<comment type="similarity">
    <text evidence="2 9">Belongs to the MGMT family.</text>
</comment>
<evidence type="ECO:0000256" key="9">
    <source>
        <dbReference type="HAMAP-Rule" id="MF_00772"/>
    </source>
</evidence>
<dbReference type="AlphaFoldDB" id="A0A1M5BCS6"/>
<dbReference type="STRING" id="112248.SAMN05444392_12121"/>
<dbReference type="SUPFAM" id="SSF46767">
    <property type="entry name" value="Methylated DNA-protein cysteine methyltransferase, C-terminal domain"/>
    <property type="match status" value="1"/>
</dbReference>
<evidence type="ECO:0000259" key="10">
    <source>
        <dbReference type="Pfam" id="PF01035"/>
    </source>
</evidence>
<dbReference type="InterPro" id="IPR008332">
    <property type="entry name" value="MethylG_MeTrfase_N"/>
</dbReference>
<evidence type="ECO:0000256" key="7">
    <source>
        <dbReference type="ARBA" id="ARBA00023204"/>
    </source>
</evidence>
<dbReference type="InterPro" id="IPR023546">
    <property type="entry name" value="MGMT"/>
</dbReference>
<protein>
    <recommendedName>
        <fullName evidence="9">Methylated-DNA--protein-cysteine methyltransferase</fullName>
        <ecNumber evidence="9">2.1.1.63</ecNumber>
    </recommendedName>
    <alternativeName>
        <fullName evidence="9">6-O-methylguanine-DNA methyltransferase</fullName>
        <shortName evidence="9">MGMT</shortName>
    </alternativeName>
    <alternativeName>
        <fullName evidence="9">O-6-methylguanine-DNA-alkyltransferase</fullName>
    </alternativeName>
</protein>
<comment type="subcellular location">
    <subcellularLocation>
        <location evidence="9">Cytoplasm</location>
    </subcellularLocation>
</comment>
<evidence type="ECO:0000259" key="11">
    <source>
        <dbReference type="Pfam" id="PF02870"/>
    </source>
</evidence>
<keyword evidence="5 9" id="KW-0808">Transferase</keyword>
<dbReference type="InterPro" id="IPR036217">
    <property type="entry name" value="MethylDNA_cys_MeTrfase_DNAb"/>
</dbReference>
<dbReference type="PANTHER" id="PTHR10815">
    <property type="entry name" value="METHYLATED-DNA--PROTEIN-CYSTEINE METHYLTRANSFERASE"/>
    <property type="match status" value="1"/>
</dbReference>
<dbReference type="InterPro" id="IPR001497">
    <property type="entry name" value="MethylDNA_cys_MeTrfase_AS"/>
</dbReference>
<dbReference type="Gene3D" id="3.30.160.70">
    <property type="entry name" value="Methylated DNA-protein cysteine methyltransferase domain"/>
    <property type="match status" value="1"/>
</dbReference>
<dbReference type="Proteomes" id="UP000184476">
    <property type="component" value="Unassembled WGS sequence"/>
</dbReference>
<dbReference type="GO" id="GO:0032259">
    <property type="term" value="P:methylation"/>
    <property type="evidence" value="ECO:0007669"/>
    <property type="project" value="UniProtKB-KW"/>
</dbReference>
<dbReference type="GO" id="GO:0003908">
    <property type="term" value="F:methylated-DNA-[protein]-cysteine S-methyltransferase activity"/>
    <property type="evidence" value="ECO:0007669"/>
    <property type="project" value="UniProtKB-UniRule"/>
</dbReference>
<dbReference type="SUPFAM" id="SSF53155">
    <property type="entry name" value="Methylated DNA-protein cysteine methyltransferase domain"/>
    <property type="match status" value="1"/>
</dbReference>
<feature type="domain" description="Methylguanine DNA methyltransferase ribonuclease-like" evidence="11">
    <location>
        <begin position="9"/>
        <end position="87"/>
    </location>
</feature>
<dbReference type="Pfam" id="PF01035">
    <property type="entry name" value="DNA_binding_1"/>
    <property type="match status" value="1"/>
</dbReference>
<dbReference type="Gene3D" id="1.10.10.10">
    <property type="entry name" value="Winged helix-like DNA-binding domain superfamily/Winged helix DNA-binding domain"/>
    <property type="match status" value="1"/>
</dbReference>
<keyword evidence="4 9" id="KW-0489">Methyltransferase</keyword>
<evidence type="ECO:0000256" key="5">
    <source>
        <dbReference type="ARBA" id="ARBA00022679"/>
    </source>
</evidence>
<evidence type="ECO:0000313" key="12">
    <source>
        <dbReference type="EMBL" id="SHF40353.1"/>
    </source>
</evidence>
<comment type="catalytic activity">
    <reaction evidence="1 9">
        <text>a 4-O-methyl-thymidine in DNA + L-cysteinyl-[protein] = a thymidine in DNA + S-methyl-L-cysteinyl-[protein]</text>
        <dbReference type="Rhea" id="RHEA:53428"/>
        <dbReference type="Rhea" id="RHEA-COMP:10131"/>
        <dbReference type="Rhea" id="RHEA-COMP:10132"/>
        <dbReference type="Rhea" id="RHEA-COMP:13555"/>
        <dbReference type="Rhea" id="RHEA-COMP:13556"/>
        <dbReference type="ChEBI" id="CHEBI:29950"/>
        <dbReference type="ChEBI" id="CHEBI:82612"/>
        <dbReference type="ChEBI" id="CHEBI:137386"/>
        <dbReference type="ChEBI" id="CHEBI:137387"/>
        <dbReference type="EC" id="2.1.1.63"/>
    </reaction>
</comment>
<reference evidence="12 13" key="1">
    <citation type="submission" date="2016-11" db="EMBL/GenBank/DDBJ databases">
        <authorList>
            <person name="Jaros S."/>
            <person name="Januszkiewicz K."/>
            <person name="Wedrychowicz H."/>
        </authorList>
    </citation>
    <scope>NUCLEOTIDE SEQUENCE [LARGE SCALE GENOMIC DNA]</scope>
    <source>
        <strain evidence="12 13">DSM 44666</strain>
    </source>
</reference>
<evidence type="ECO:0000256" key="3">
    <source>
        <dbReference type="ARBA" id="ARBA00022490"/>
    </source>
</evidence>
<evidence type="ECO:0000256" key="8">
    <source>
        <dbReference type="ARBA" id="ARBA00049348"/>
    </source>
</evidence>
<organism evidence="12 13">
    <name type="scientific">Seinonella peptonophila</name>
    <dbReference type="NCBI Taxonomy" id="112248"/>
    <lineage>
        <taxon>Bacteria</taxon>
        <taxon>Bacillati</taxon>
        <taxon>Bacillota</taxon>
        <taxon>Bacilli</taxon>
        <taxon>Bacillales</taxon>
        <taxon>Thermoactinomycetaceae</taxon>
        <taxon>Seinonella</taxon>
    </lineage>
</organism>
<dbReference type="HAMAP" id="MF_00772">
    <property type="entry name" value="OGT"/>
    <property type="match status" value="1"/>
</dbReference>
<dbReference type="GO" id="GO:0006307">
    <property type="term" value="P:DNA alkylation repair"/>
    <property type="evidence" value="ECO:0007669"/>
    <property type="project" value="UniProtKB-UniRule"/>
</dbReference>
<comment type="miscellaneous">
    <text evidence="9">This enzyme catalyzes only one turnover and therefore is not strictly catalytic. According to one definition, an enzyme is a biocatalyst that acts repeatedly and over many reaction cycles.</text>
</comment>